<organism evidence="2">
    <name type="scientific">Candidatus Kentrum sp. FW</name>
    <dbReference type="NCBI Taxonomy" id="2126338"/>
    <lineage>
        <taxon>Bacteria</taxon>
        <taxon>Pseudomonadati</taxon>
        <taxon>Pseudomonadota</taxon>
        <taxon>Gammaproteobacteria</taxon>
        <taxon>Candidatus Kentrum</taxon>
    </lineage>
</organism>
<proteinExistence type="predicted"/>
<evidence type="ECO:0000313" key="1">
    <source>
        <dbReference type="EMBL" id="VFJ48257.1"/>
    </source>
</evidence>
<accession>A0A450SJH4</accession>
<protein>
    <submittedName>
        <fullName evidence="2">TIGR04076 family protein</fullName>
    </submittedName>
</protein>
<gene>
    <name evidence="1" type="ORF">BECKFW1821A_GA0114235_101929</name>
    <name evidence="2" type="ORF">BECKFW1821B_GA0114236_101524</name>
</gene>
<sequence>MSKEPNPLFDVPDVTCTVISQEGHCDHNCKVGKTFHIKHGVPPAGMCPHAVHTFFPFLQGLLFGASYPWEPDPDIARVACPDWENPVVFELRRLPKAPKEGE</sequence>
<dbReference type="AlphaFoldDB" id="A0A450SJH4"/>
<dbReference type="EMBL" id="CAADEW010000019">
    <property type="protein sequence ID" value="VFJ48257.1"/>
    <property type="molecule type" value="Genomic_DNA"/>
</dbReference>
<dbReference type="EMBL" id="CAADFD010000015">
    <property type="protein sequence ID" value="VFJ53533.1"/>
    <property type="molecule type" value="Genomic_DNA"/>
</dbReference>
<evidence type="ECO:0000313" key="2">
    <source>
        <dbReference type="EMBL" id="VFJ53533.1"/>
    </source>
</evidence>
<reference evidence="2" key="1">
    <citation type="submission" date="2019-02" db="EMBL/GenBank/DDBJ databases">
        <authorList>
            <person name="Gruber-Vodicka R. H."/>
            <person name="Seah K. B. B."/>
        </authorList>
    </citation>
    <scope>NUCLEOTIDE SEQUENCE</scope>
    <source>
        <strain evidence="2">BECK_BZ106</strain>
        <strain evidence="1">BECK_BZ15</strain>
    </source>
</reference>
<dbReference type="InterPro" id="IPR023811">
    <property type="entry name" value="CHP04076"/>
</dbReference>
<name>A0A450SJH4_9GAMM</name>
<dbReference type="NCBIfam" id="TIGR04076">
    <property type="entry name" value="TIGR04076 family protein"/>
    <property type="match status" value="1"/>
</dbReference>